<name>E1RHT0_METP4</name>
<proteinExistence type="predicted"/>
<reference evidence="2 3" key="1">
    <citation type="journal article" date="2010" name="Stand. Genomic Sci.">
        <title>Complete genome sequence of Methanoplanus petrolearius type strain (SEBR 4847).</title>
        <authorList>
            <person name="Brambilla E."/>
            <person name="Djao O.D."/>
            <person name="Daligault H."/>
            <person name="Lapidus A."/>
            <person name="Lucas S."/>
            <person name="Hammon N."/>
            <person name="Nolan M."/>
            <person name="Tice H."/>
            <person name="Cheng J.F."/>
            <person name="Han C."/>
            <person name="Tapia R."/>
            <person name="Goodwin L."/>
            <person name="Pitluck S."/>
            <person name="Liolios K."/>
            <person name="Ivanova N."/>
            <person name="Mavromatis K."/>
            <person name="Mikhailova N."/>
            <person name="Pati A."/>
            <person name="Chen A."/>
            <person name="Palaniappan K."/>
            <person name="Land M."/>
            <person name="Hauser L."/>
            <person name="Chang Y.J."/>
            <person name="Jeffries C.D."/>
            <person name="Rohde M."/>
            <person name="Spring S."/>
            <person name="Sikorski J."/>
            <person name="Goker M."/>
            <person name="Woyke T."/>
            <person name="Bristow J."/>
            <person name="Eisen J.A."/>
            <person name="Markowitz V."/>
            <person name="Hugenholtz P."/>
            <person name="Kyrpides N.C."/>
            <person name="Klenk H.P."/>
        </authorList>
    </citation>
    <scope>NUCLEOTIDE SEQUENCE [LARGE SCALE GENOMIC DNA]</scope>
    <source>
        <strain evidence="3">DSM 11571 / OCM 486 / SEBR 4847</strain>
    </source>
</reference>
<feature type="transmembrane region" description="Helical" evidence="1">
    <location>
        <begin position="13"/>
        <end position="34"/>
    </location>
</feature>
<dbReference type="Proteomes" id="UP000006565">
    <property type="component" value="Chromosome"/>
</dbReference>
<evidence type="ECO:0000256" key="1">
    <source>
        <dbReference type="SAM" id="Phobius"/>
    </source>
</evidence>
<dbReference type="GeneID" id="41351143"/>
<keyword evidence="1" id="KW-0812">Transmembrane</keyword>
<dbReference type="AlphaFoldDB" id="E1RHT0"/>
<dbReference type="HOGENOM" id="CLU_2839411_0_0_2"/>
<dbReference type="EMBL" id="CP002117">
    <property type="protein sequence ID" value="ADN36468.1"/>
    <property type="molecule type" value="Genomic_DNA"/>
</dbReference>
<protein>
    <recommendedName>
        <fullName evidence="4">Zinc-ribbon domain-containing protein</fullName>
    </recommendedName>
</protein>
<keyword evidence="1" id="KW-1133">Transmembrane helix</keyword>
<dbReference type="OrthoDB" id="204947at2157"/>
<evidence type="ECO:0000313" key="3">
    <source>
        <dbReference type="Proteomes" id="UP000006565"/>
    </source>
</evidence>
<evidence type="ECO:0008006" key="4">
    <source>
        <dbReference type="Google" id="ProtNLM"/>
    </source>
</evidence>
<gene>
    <name evidence="2" type="ordered locus">Mpet_1715</name>
</gene>
<keyword evidence="3" id="KW-1185">Reference proteome</keyword>
<keyword evidence="1" id="KW-0472">Membrane</keyword>
<organism evidence="2 3">
    <name type="scientific">Methanolacinia petrolearia (strain DSM 11571 / OCM 486 / SEBR 4847)</name>
    <name type="common">Methanoplanus petrolearius</name>
    <dbReference type="NCBI Taxonomy" id="679926"/>
    <lineage>
        <taxon>Archaea</taxon>
        <taxon>Methanobacteriati</taxon>
        <taxon>Methanobacteriota</taxon>
        <taxon>Stenosarchaea group</taxon>
        <taxon>Methanomicrobia</taxon>
        <taxon>Methanomicrobiales</taxon>
        <taxon>Methanomicrobiaceae</taxon>
        <taxon>Methanolacinia</taxon>
    </lineage>
</organism>
<accession>E1RHT0</accession>
<dbReference type="KEGG" id="mpi:Mpet_1715"/>
<sequence length="65" mass="6772">MAQETSLNSNDDVLAAILGAVIGIVGGFFLISLLEGKKQKCPVCNNNIEQGVGVCPHCGAVLQWS</sequence>
<evidence type="ECO:0000313" key="2">
    <source>
        <dbReference type="EMBL" id="ADN36468.1"/>
    </source>
</evidence>
<dbReference type="RefSeq" id="WP_013329645.1">
    <property type="nucleotide sequence ID" value="NC_014507.1"/>
</dbReference>